<gene>
    <name evidence="1" type="ORF">AK830_g11795</name>
</gene>
<keyword evidence="2" id="KW-1185">Reference proteome</keyword>
<comment type="caution">
    <text evidence="1">The sequence shown here is derived from an EMBL/GenBank/DDBJ whole genome shotgun (WGS) entry which is preliminary data.</text>
</comment>
<evidence type="ECO:0000313" key="2">
    <source>
        <dbReference type="Proteomes" id="UP000050424"/>
    </source>
</evidence>
<evidence type="ECO:0000313" key="1">
    <source>
        <dbReference type="EMBL" id="KPM34775.1"/>
    </source>
</evidence>
<reference evidence="1 2" key="1">
    <citation type="submission" date="2015-09" db="EMBL/GenBank/DDBJ databases">
        <title>Draft genome of a European isolate of the apple canker pathogen Neonectria ditissima.</title>
        <authorList>
            <person name="Gomez-Cortecero A."/>
            <person name="Harrison R.J."/>
            <person name="Armitage A.D."/>
        </authorList>
    </citation>
    <scope>NUCLEOTIDE SEQUENCE [LARGE SCALE GENOMIC DNA]</scope>
    <source>
        <strain evidence="1 2">R09/05</strain>
    </source>
</reference>
<dbReference type="Proteomes" id="UP000050424">
    <property type="component" value="Unassembled WGS sequence"/>
</dbReference>
<organism evidence="1 2">
    <name type="scientific">Neonectria ditissima</name>
    <dbReference type="NCBI Taxonomy" id="78410"/>
    <lineage>
        <taxon>Eukaryota</taxon>
        <taxon>Fungi</taxon>
        <taxon>Dikarya</taxon>
        <taxon>Ascomycota</taxon>
        <taxon>Pezizomycotina</taxon>
        <taxon>Sordariomycetes</taxon>
        <taxon>Hypocreomycetidae</taxon>
        <taxon>Hypocreales</taxon>
        <taxon>Nectriaceae</taxon>
        <taxon>Neonectria</taxon>
    </lineage>
</organism>
<proteinExistence type="predicted"/>
<name>A0A0P7ALC6_9HYPO</name>
<dbReference type="OrthoDB" id="4777753at2759"/>
<sequence>MEFVGQVKDLKTEDIRAAANLLVGPTGECTVRIMGRNPHLHADLRSNHNMRQVPFALGTQGIALSSRIEAPPSFESASTPMEIEDEEAECAGCGQLIGCLSARDNGFMPGCPRCNTIRHDVKRCEAIQDMGMINKIDLLLVKRANMPPFNGDEPWFRLFKKFHRSNQDQGVPMRFPWSRQFAKSKLQDVGSLQAELDNHHDQSRLLVDPATKDWQSVITTFFTPRVDPLAAAVAISPEQRSIFSQLRRELVDNSP</sequence>
<dbReference type="EMBL" id="LKCW01000302">
    <property type="protein sequence ID" value="KPM34775.1"/>
    <property type="molecule type" value="Genomic_DNA"/>
</dbReference>
<protein>
    <submittedName>
        <fullName evidence="1">Uncharacterized protein</fullName>
    </submittedName>
</protein>
<dbReference type="AlphaFoldDB" id="A0A0P7ALC6"/>
<accession>A0A0P7ALC6</accession>